<feature type="transmembrane region" description="Helical" evidence="1">
    <location>
        <begin position="22"/>
        <end position="43"/>
    </location>
</feature>
<sequence>MTVPTAPPPAKTDGPPDNWRSVLPVIGVVALVFVVCSVCGMCFGGRH</sequence>
<evidence type="ECO:0000256" key="1">
    <source>
        <dbReference type="SAM" id="Phobius"/>
    </source>
</evidence>
<gene>
    <name evidence="2" type="ORF">Afil01_26940</name>
</gene>
<proteinExistence type="predicted"/>
<keyword evidence="1" id="KW-0812">Transmembrane</keyword>
<evidence type="ECO:0000313" key="3">
    <source>
        <dbReference type="Proteomes" id="UP001165079"/>
    </source>
</evidence>
<comment type="caution">
    <text evidence="2">The sequence shown here is derived from an EMBL/GenBank/DDBJ whole genome shotgun (WGS) entry which is preliminary data.</text>
</comment>
<keyword evidence="1" id="KW-0472">Membrane</keyword>
<accession>A0A9W6W390</accession>
<evidence type="ECO:0000313" key="2">
    <source>
        <dbReference type="EMBL" id="GLZ77887.1"/>
    </source>
</evidence>
<organism evidence="2 3">
    <name type="scientific">Actinorhabdospora filicis</name>
    <dbReference type="NCBI Taxonomy" id="1785913"/>
    <lineage>
        <taxon>Bacteria</taxon>
        <taxon>Bacillati</taxon>
        <taxon>Actinomycetota</taxon>
        <taxon>Actinomycetes</taxon>
        <taxon>Micromonosporales</taxon>
        <taxon>Micromonosporaceae</taxon>
        <taxon>Actinorhabdospora</taxon>
    </lineage>
</organism>
<reference evidence="2" key="1">
    <citation type="submission" date="2023-03" db="EMBL/GenBank/DDBJ databases">
        <title>Actinorhabdospora filicis NBRC 111898.</title>
        <authorList>
            <person name="Ichikawa N."/>
            <person name="Sato H."/>
            <person name="Tonouchi N."/>
        </authorList>
    </citation>
    <scope>NUCLEOTIDE SEQUENCE</scope>
    <source>
        <strain evidence="2">NBRC 111898</strain>
    </source>
</reference>
<keyword evidence="3" id="KW-1185">Reference proteome</keyword>
<dbReference type="AlphaFoldDB" id="A0A9W6W390"/>
<dbReference type="Proteomes" id="UP001165079">
    <property type="component" value="Unassembled WGS sequence"/>
</dbReference>
<dbReference type="EMBL" id="BSTX01000002">
    <property type="protein sequence ID" value="GLZ77887.1"/>
    <property type="molecule type" value="Genomic_DNA"/>
</dbReference>
<dbReference type="RefSeq" id="WP_285663067.1">
    <property type="nucleotide sequence ID" value="NZ_BSTX01000002.1"/>
</dbReference>
<name>A0A9W6W390_9ACTN</name>
<protein>
    <submittedName>
        <fullName evidence="2">Uncharacterized protein</fullName>
    </submittedName>
</protein>
<keyword evidence="1" id="KW-1133">Transmembrane helix</keyword>